<keyword evidence="2" id="KW-0472">Membrane</keyword>
<proteinExistence type="predicted"/>
<name>A0A7T4JVL7_9CORY</name>
<feature type="transmembrane region" description="Helical" evidence="2">
    <location>
        <begin position="12"/>
        <end position="33"/>
    </location>
</feature>
<gene>
    <name evidence="3" type="ORF">I6I10_03515</name>
</gene>
<dbReference type="EMBL" id="CP066007">
    <property type="protein sequence ID" value="QQB46996.1"/>
    <property type="molecule type" value="Genomic_DNA"/>
</dbReference>
<dbReference type="AlphaFoldDB" id="A0A7T4JVL7"/>
<feature type="region of interest" description="Disordered" evidence="1">
    <location>
        <begin position="42"/>
        <end position="61"/>
    </location>
</feature>
<organism evidence="3 4">
    <name type="scientific">Corynebacterium glucuronolyticum</name>
    <dbReference type="NCBI Taxonomy" id="39791"/>
    <lineage>
        <taxon>Bacteria</taxon>
        <taxon>Bacillati</taxon>
        <taxon>Actinomycetota</taxon>
        <taxon>Actinomycetes</taxon>
        <taxon>Mycobacteriales</taxon>
        <taxon>Corynebacteriaceae</taxon>
        <taxon>Corynebacterium</taxon>
    </lineage>
</organism>
<sequence length="148" mass="15633">MFVFNKDTIISTLGTVVAVLGALAGIIAGIISATPLNQELGTSSSVREEEFTGTDEKPAPELTEKTPLRWGAWQKVGEEGTKVRVFFNGATPTCHGWQAEVSENAVAVTIKLYEGALPGAPADCSAEGVRGSLVVDLKEPLGHRLVLQ</sequence>
<accession>A0A7T4JVL7</accession>
<reference evidence="3 4" key="1">
    <citation type="submission" date="2020-12" db="EMBL/GenBank/DDBJ databases">
        <title>FDA dAtabase for Regulatory Grade micrObial Sequences (FDA-ARGOS): Supporting development and validation of Infectious Disease Dx tests.</title>
        <authorList>
            <person name="Sproer C."/>
            <person name="Gronow S."/>
            <person name="Severitt S."/>
            <person name="Schroder I."/>
            <person name="Tallon L."/>
            <person name="Sadzewicz L."/>
            <person name="Zhao X."/>
            <person name="Boylan J."/>
            <person name="Ott S."/>
            <person name="Bowen H."/>
            <person name="Vavikolanu K."/>
            <person name="Mehta A."/>
            <person name="Aluvathingal J."/>
            <person name="Nadendla S."/>
            <person name="Lowell S."/>
            <person name="Myers T."/>
            <person name="Yan Y."/>
            <person name="Sichtig H."/>
        </authorList>
    </citation>
    <scope>NUCLEOTIDE SEQUENCE [LARGE SCALE GENOMIC DNA]</scope>
    <source>
        <strain evidence="3 4">FDAARGOS_1053</strain>
    </source>
</reference>
<feature type="compositionally biased region" description="Basic and acidic residues" evidence="1">
    <location>
        <begin position="46"/>
        <end position="61"/>
    </location>
</feature>
<evidence type="ECO:0000256" key="2">
    <source>
        <dbReference type="SAM" id="Phobius"/>
    </source>
</evidence>
<keyword evidence="2" id="KW-0812">Transmembrane</keyword>
<dbReference type="OrthoDB" id="4409753at2"/>
<protein>
    <submittedName>
        <fullName evidence="3">Uncharacterized protein</fullName>
    </submittedName>
</protein>
<dbReference type="Proteomes" id="UP000596145">
    <property type="component" value="Chromosome"/>
</dbReference>
<dbReference type="RefSeq" id="WP_084036163.1">
    <property type="nucleotide sequence ID" value="NZ_CP066007.1"/>
</dbReference>
<evidence type="ECO:0000256" key="1">
    <source>
        <dbReference type="SAM" id="MobiDB-lite"/>
    </source>
</evidence>
<evidence type="ECO:0000313" key="4">
    <source>
        <dbReference type="Proteomes" id="UP000596145"/>
    </source>
</evidence>
<evidence type="ECO:0000313" key="3">
    <source>
        <dbReference type="EMBL" id="QQB46996.1"/>
    </source>
</evidence>
<dbReference type="GeneID" id="92761211"/>
<keyword evidence="2" id="KW-1133">Transmembrane helix</keyword>